<reference evidence="2" key="1">
    <citation type="submission" date="2021-06" db="EMBL/GenBank/DDBJ databases">
        <title>Comparative genomics, transcriptomics and evolutionary studies reveal genomic signatures of adaptation to plant cell wall in hemibiotrophic fungi.</title>
        <authorList>
            <consortium name="DOE Joint Genome Institute"/>
            <person name="Baroncelli R."/>
            <person name="Diaz J.F."/>
            <person name="Benocci T."/>
            <person name="Peng M."/>
            <person name="Battaglia E."/>
            <person name="Haridas S."/>
            <person name="Andreopoulos W."/>
            <person name="Labutti K."/>
            <person name="Pangilinan J."/>
            <person name="Floch G.L."/>
            <person name="Makela M.R."/>
            <person name="Henrissat B."/>
            <person name="Grigoriev I.V."/>
            <person name="Crouch J.A."/>
            <person name="De Vries R.P."/>
            <person name="Sukno S.A."/>
            <person name="Thon M.R."/>
        </authorList>
    </citation>
    <scope>NUCLEOTIDE SEQUENCE</scope>
    <source>
        <strain evidence="2">CBS 125086</strain>
    </source>
</reference>
<evidence type="ECO:0000313" key="3">
    <source>
        <dbReference type="Proteomes" id="UP001230504"/>
    </source>
</evidence>
<evidence type="ECO:0000256" key="1">
    <source>
        <dbReference type="SAM" id="MobiDB-lite"/>
    </source>
</evidence>
<dbReference type="RefSeq" id="XP_060407782.1">
    <property type="nucleotide sequence ID" value="XM_060560422.1"/>
</dbReference>
<accession>A0AAD8UZ42</accession>
<dbReference type="AlphaFoldDB" id="A0AAD8UZ42"/>
<keyword evidence="3" id="KW-1185">Reference proteome</keyword>
<feature type="compositionally biased region" description="Basic residues" evidence="1">
    <location>
        <begin position="26"/>
        <end position="35"/>
    </location>
</feature>
<gene>
    <name evidence="2" type="ORF">LY79DRAFT_584661</name>
</gene>
<dbReference type="GeneID" id="85444662"/>
<organism evidence="2 3">
    <name type="scientific">Colletotrichum navitas</name>
    <dbReference type="NCBI Taxonomy" id="681940"/>
    <lineage>
        <taxon>Eukaryota</taxon>
        <taxon>Fungi</taxon>
        <taxon>Dikarya</taxon>
        <taxon>Ascomycota</taxon>
        <taxon>Pezizomycotina</taxon>
        <taxon>Sordariomycetes</taxon>
        <taxon>Hypocreomycetidae</taxon>
        <taxon>Glomerellales</taxon>
        <taxon>Glomerellaceae</taxon>
        <taxon>Colletotrichum</taxon>
        <taxon>Colletotrichum graminicola species complex</taxon>
    </lineage>
</organism>
<sequence length="529" mass="58568">MPVDPEELSRVAAEAATHLEREDQRRQRRERRRGQQPHERRAGRNDGDKTRRSSPSPGGVSHDASEASHTQLVLKTCVIVFKCLLWPCRLVKGVLGRKWVLVPATIAVCVWCAALFVEGVLISAAELATTLHLGWLLSAAGFQTPTARTANGPAAVPHSTGQVQGQGYGADLAVRDSDYLGQVRDMSSNIQYLSQIQVYSQVMSPVARFISDSFRTFVDSSRQTSFTAANAHAAAADNLGEEWSQFWSGISMRVNTLSEQNDQYKRHVSIDQVGQYRQARLLLRRIQTSSTISGGQDNLNGLSWTSPRSWPTWAPRYLWAELVKSWKLVAGQIWVSTEQQALMGYAKTLASLIESSKASGVHLASIFSDEASLSSGEGNDSRARRPLHLTLCEVEHFFQEALDACDWKIKDHLLEMDGARTAAADVEMTTKTMTTRYGEYSLAAAHLTGYQSAGAVLCVGGMDTWEVVGRMSDAAGEWVQTLDRVAGNVDWILERLERRPMKDSETGEVEAELVHYIGRYMEALEDFVS</sequence>
<dbReference type="Proteomes" id="UP001230504">
    <property type="component" value="Unassembled WGS sequence"/>
</dbReference>
<protein>
    <submittedName>
        <fullName evidence="2">Uncharacterized protein</fullName>
    </submittedName>
</protein>
<feature type="region of interest" description="Disordered" evidence="1">
    <location>
        <begin position="1"/>
        <end position="65"/>
    </location>
</feature>
<name>A0AAD8UZ42_9PEZI</name>
<dbReference type="EMBL" id="JAHLJV010000130">
    <property type="protein sequence ID" value="KAK1569553.1"/>
    <property type="molecule type" value="Genomic_DNA"/>
</dbReference>
<evidence type="ECO:0000313" key="2">
    <source>
        <dbReference type="EMBL" id="KAK1569553.1"/>
    </source>
</evidence>
<proteinExistence type="predicted"/>
<feature type="compositionally biased region" description="Basic and acidic residues" evidence="1">
    <location>
        <begin position="36"/>
        <end position="51"/>
    </location>
</feature>
<comment type="caution">
    <text evidence="2">The sequence shown here is derived from an EMBL/GenBank/DDBJ whole genome shotgun (WGS) entry which is preliminary data.</text>
</comment>